<name>A0AAV2G0Y6_9ROSI</name>
<feature type="transmembrane region" description="Helical" evidence="1">
    <location>
        <begin position="20"/>
        <end position="38"/>
    </location>
</feature>
<dbReference type="AlphaFoldDB" id="A0AAV2G0Y6"/>
<evidence type="ECO:0000256" key="1">
    <source>
        <dbReference type="SAM" id="Phobius"/>
    </source>
</evidence>
<sequence length="69" mass="7538">MLHEFMEHQLLFRGINFDPVFTAFALCPVAAAVAIAVGQTCTAPLSRIAILSQVTVISLPRLEERLSIV</sequence>
<organism evidence="2 3">
    <name type="scientific">Linum trigynum</name>
    <dbReference type="NCBI Taxonomy" id="586398"/>
    <lineage>
        <taxon>Eukaryota</taxon>
        <taxon>Viridiplantae</taxon>
        <taxon>Streptophyta</taxon>
        <taxon>Embryophyta</taxon>
        <taxon>Tracheophyta</taxon>
        <taxon>Spermatophyta</taxon>
        <taxon>Magnoliopsida</taxon>
        <taxon>eudicotyledons</taxon>
        <taxon>Gunneridae</taxon>
        <taxon>Pentapetalae</taxon>
        <taxon>rosids</taxon>
        <taxon>fabids</taxon>
        <taxon>Malpighiales</taxon>
        <taxon>Linaceae</taxon>
        <taxon>Linum</taxon>
    </lineage>
</organism>
<proteinExistence type="predicted"/>
<keyword evidence="1" id="KW-1133">Transmembrane helix</keyword>
<dbReference type="Proteomes" id="UP001497516">
    <property type="component" value="Chromosome 7"/>
</dbReference>
<accession>A0AAV2G0Y6</accession>
<gene>
    <name evidence="2" type="ORF">LTRI10_LOCUS44113</name>
</gene>
<keyword evidence="1" id="KW-0472">Membrane</keyword>
<keyword evidence="1" id="KW-0812">Transmembrane</keyword>
<dbReference type="EMBL" id="OZ034820">
    <property type="protein sequence ID" value="CAL1404241.1"/>
    <property type="molecule type" value="Genomic_DNA"/>
</dbReference>
<evidence type="ECO:0000313" key="3">
    <source>
        <dbReference type="Proteomes" id="UP001497516"/>
    </source>
</evidence>
<protein>
    <submittedName>
        <fullName evidence="2">Uncharacterized protein</fullName>
    </submittedName>
</protein>
<keyword evidence="3" id="KW-1185">Reference proteome</keyword>
<evidence type="ECO:0000313" key="2">
    <source>
        <dbReference type="EMBL" id="CAL1404241.1"/>
    </source>
</evidence>
<reference evidence="2 3" key="1">
    <citation type="submission" date="2024-04" db="EMBL/GenBank/DDBJ databases">
        <authorList>
            <person name="Fracassetti M."/>
        </authorList>
    </citation>
    <scope>NUCLEOTIDE SEQUENCE [LARGE SCALE GENOMIC DNA]</scope>
</reference>